<evidence type="ECO:0000256" key="4">
    <source>
        <dbReference type="ARBA" id="ARBA00016070"/>
    </source>
</evidence>
<evidence type="ECO:0000256" key="3">
    <source>
        <dbReference type="ARBA" id="ARBA00010547"/>
    </source>
</evidence>
<keyword evidence="9" id="KW-0539">Nucleus</keyword>
<dbReference type="InterPro" id="IPR011989">
    <property type="entry name" value="ARM-like"/>
</dbReference>
<dbReference type="PANTHER" id="PTHR12827:SF3">
    <property type="entry name" value="ANAPHASE-PROMOTING COMPLEX SUBUNIT 1"/>
    <property type="match status" value="1"/>
</dbReference>
<comment type="subcellular location">
    <subcellularLocation>
        <location evidence="1">Nucleus</location>
    </subcellularLocation>
</comment>
<comment type="pathway">
    <text evidence="2">Protein modification; protein ubiquitination.</text>
</comment>
<evidence type="ECO:0000259" key="11">
    <source>
        <dbReference type="Pfam" id="PF18122"/>
    </source>
</evidence>
<evidence type="ECO:0000256" key="7">
    <source>
        <dbReference type="ARBA" id="ARBA00022776"/>
    </source>
</evidence>
<dbReference type="InterPro" id="IPR024990">
    <property type="entry name" value="Apc1"/>
</dbReference>
<evidence type="ECO:0000256" key="10">
    <source>
        <dbReference type="ARBA" id="ARBA00023306"/>
    </source>
</evidence>
<dbReference type="Pfam" id="PF18122">
    <property type="entry name" value="APC1_C"/>
    <property type="match status" value="1"/>
</dbReference>
<dbReference type="GO" id="GO:0031145">
    <property type="term" value="P:anaphase-promoting complex-dependent catabolic process"/>
    <property type="evidence" value="ECO:0007669"/>
    <property type="project" value="TreeGrafter"/>
</dbReference>
<keyword evidence="6" id="KW-0677">Repeat</keyword>
<evidence type="ECO:0000256" key="2">
    <source>
        <dbReference type="ARBA" id="ARBA00004906"/>
    </source>
</evidence>
<dbReference type="PANTHER" id="PTHR12827">
    <property type="entry name" value="MEIOTIC CHECKPOINT REGULATOR TSG24 FAMILY MEMBER"/>
    <property type="match status" value="1"/>
</dbReference>
<keyword evidence="13" id="KW-1185">Reference proteome</keyword>
<proteinExistence type="inferred from homology"/>
<feature type="domain" description="Anaphase-promoting complex subunit 1 C-terminal" evidence="11">
    <location>
        <begin position="579"/>
        <end position="607"/>
    </location>
</feature>
<comment type="similarity">
    <text evidence="3">Belongs to the APC1 family.</text>
</comment>
<accession>A0A834GFI6</accession>
<dbReference type="EMBL" id="WJXA01000010">
    <property type="protein sequence ID" value="KAF7130437.1"/>
    <property type="molecule type" value="Genomic_DNA"/>
</dbReference>
<dbReference type="FunFam" id="1.25.10.10:FF:000211">
    <property type="entry name" value="Anaphase-promoting complex subunit 1"/>
    <property type="match status" value="1"/>
</dbReference>
<dbReference type="Proteomes" id="UP000626092">
    <property type="component" value="Unassembled WGS sequence"/>
</dbReference>
<dbReference type="GO" id="GO:0060090">
    <property type="term" value="F:molecular adaptor activity"/>
    <property type="evidence" value="ECO:0007669"/>
    <property type="project" value="TreeGrafter"/>
</dbReference>
<comment type="caution">
    <text evidence="12">The sequence shown here is derived from an EMBL/GenBank/DDBJ whole genome shotgun (WGS) entry which is preliminary data.</text>
</comment>
<keyword evidence="10" id="KW-0131">Cell cycle</keyword>
<keyword evidence="7" id="KW-0498">Mitosis</keyword>
<dbReference type="OrthoDB" id="26401at2759"/>
<evidence type="ECO:0000256" key="8">
    <source>
        <dbReference type="ARBA" id="ARBA00022786"/>
    </source>
</evidence>
<organism evidence="12 13">
    <name type="scientific">Rhododendron simsii</name>
    <name type="common">Sims's rhododendron</name>
    <dbReference type="NCBI Taxonomy" id="118357"/>
    <lineage>
        <taxon>Eukaryota</taxon>
        <taxon>Viridiplantae</taxon>
        <taxon>Streptophyta</taxon>
        <taxon>Embryophyta</taxon>
        <taxon>Tracheophyta</taxon>
        <taxon>Spermatophyta</taxon>
        <taxon>Magnoliopsida</taxon>
        <taxon>eudicotyledons</taxon>
        <taxon>Gunneridae</taxon>
        <taxon>Pentapetalae</taxon>
        <taxon>asterids</taxon>
        <taxon>Ericales</taxon>
        <taxon>Ericaceae</taxon>
        <taxon>Ericoideae</taxon>
        <taxon>Rhodoreae</taxon>
        <taxon>Rhododendron</taxon>
    </lineage>
</organism>
<reference evidence="12" key="1">
    <citation type="submission" date="2019-11" db="EMBL/GenBank/DDBJ databases">
        <authorList>
            <person name="Liu Y."/>
            <person name="Hou J."/>
            <person name="Li T.-Q."/>
            <person name="Guan C.-H."/>
            <person name="Wu X."/>
            <person name="Wu H.-Z."/>
            <person name="Ling F."/>
            <person name="Zhang R."/>
            <person name="Shi X.-G."/>
            <person name="Ren J.-P."/>
            <person name="Chen E.-F."/>
            <person name="Sun J.-M."/>
        </authorList>
    </citation>
    <scope>NUCLEOTIDE SEQUENCE</scope>
    <source>
        <strain evidence="12">Adult_tree_wgs_1</strain>
        <tissue evidence="12">Leaves</tissue>
    </source>
</reference>
<dbReference type="GO" id="GO:0005680">
    <property type="term" value="C:anaphase-promoting complex"/>
    <property type="evidence" value="ECO:0007669"/>
    <property type="project" value="InterPro"/>
</dbReference>
<evidence type="ECO:0000256" key="9">
    <source>
        <dbReference type="ARBA" id="ARBA00023242"/>
    </source>
</evidence>
<evidence type="ECO:0000256" key="6">
    <source>
        <dbReference type="ARBA" id="ARBA00022737"/>
    </source>
</evidence>
<keyword evidence="8" id="KW-0833">Ubl conjugation pathway</keyword>
<dbReference type="InterPro" id="IPR041221">
    <property type="entry name" value="APC1_C"/>
</dbReference>
<evidence type="ECO:0000256" key="1">
    <source>
        <dbReference type="ARBA" id="ARBA00004123"/>
    </source>
</evidence>
<dbReference type="GO" id="GO:0070979">
    <property type="term" value="P:protein K11-linked ubiquitination"/>
    <property type="evidence" value="ECO:0007669"/>
    <property type="project" value="TreeGrafter"/>
</dbReference>
<dbReference type="GO" id="GO:0007091">
    <property type="term" value="P:metaphase/anaphase transition of mitotic cell cycle"/>
    <property type="evidence" value="ECO:0007669"/>
    <property type="project" value="TreeGrafter"/>
</dbReference>
<name>A0A834GFI6_RHOSS</name>
<dbReference type="Gene3D" id="1.25.10.10">
    <property type="entry name" value="Leucine-rich Repeat Variant"/>
    <property type="match status" value="1"/>
</dbReference>
<dbReference type="GO" id="GO:0051301">
    <property type="term" value="P:cell division"/>
    <property type="evidence" value="ECO:0007669"/>
    <property type="project" value="UniProtKB-KW"/>
</dbReference>
<protein>
    <recommendedName>
        <fullName evidence="4">Anaphase-promoting complex subunit 1</fullName>
    </recommendedName>
</protein>
<evidence type="ECO:0000313" key="12">
    <source>
        <dbReference type="EMBL" id="KAF7130437.1"/>
    </source>
</evidence>
<keyword evidence="5" id="KW-0132">Cell division</keyword>
<gene>
    <name evidence="12" type="ORF">RHSIM_Rhsim10G0095300</name>
</gene>
<evidence type="ECO:0000313" key="13">
    <source>
        <dbReference type="Proteomes" id="UP000626092"/>
    </source>
</evidence>
<dbReference type="AlphaFoldDB" id="A0A834GFI6"/>
<evidence type="ECO:0000256" key="5">
    <source>
        <dbReference type="ARBA" id="ARBA00022618"/>
    </source>
</evidence>
<sequence length="694" mass="77013">MIPSSISDTIGLEDTKFEDGDSVDGSATDGLEHIFNSTTQLRYGRDLRLNELSCADQANNTCKIRSKDLGNCAVSCCFYMKIVAILGSVLLMDALLVRHLLCSARPVAIQTSVNPTTSDQDLQQDLQQLAQRTTALPLGHGAFTLATTSTLLTEVNLDPNLRNVPELKSWPEFHNVVAVELRLAPIRVYLLFEDKLQKLSRTWIIYNKEEPNVIHAGLLLALDLHGHLHVLTITDMYQYYLQEHESMTVGLMLGLAASYWGIMQPAISKSLYVHIPARHPSSFPELELPTLLQSAALMSVGLLYVGSAHPQTMHILVAEICRRSGGDNVLEREGYVVSARFSLGLVALGGKEPRNVYALQDCFERSLLVTLSADDHNHAAGQMMDGMPVNVDVTARGTIMALALMFLKSESELVFYRLSIPRTHFELQYVKPDFIMLRVIARNLIMWSRVHPSKDWIQSQIPEIVQNGIRGLGDEVVDVDEMDAEAFVQAYVNIVVGSCISIGLRFAGTENGDAQELLYDYAIYFLDEVQPPQFVAEVCLILLDCCNIAAAEYCVCGQDIGHREGAVDTPAYGCIMLINGSDSDFQEFCLQVLFECVSKDRPALLQLDKKCVGKWRKMGTQEVGGYRFLVSVLWKTREDCLQPLRVILALESLGSCPLVHVLCLFSPGIGGMTTHRHVDVKEFAATIDAKYSAY</sequence>